<keyword evidence="3 5" id="KW-1133">Transmembrane helix</keyword>
<evidence type="ECO:0000313" key="8">
    <source>
        <dbReference type="Proteomes" id="UP000265692"/>
    </source>
</evidence>
<comment type="subcellular location">
    <subcellularLocation>
        <location evidence="1">Endomembrane system</location>
        <topology evidence="1">Multi-pass membrane protein</topology>
    </subcellularLocation>
</comment>
<keyword evidence="4 5" id="KW-0472">Membrane</keyword>
<evidence type="ECO:0000313" key="7">
    <source>
        <dbReference type="EMBL" id="RHW37531.1"/>
    </source>
</evidence>
<feature type="transmembrane region" description="Helical" evidence="5">
    <location>
        <begin position="101"/>
        <end position="123"/>
    </location>
</feature>
<dbReference type="Pfam" id="PF06803">
    <property type="entry name" value="DUF1232"/>
    <property type="match status" value="1"/>
</dbReference>
<sequence>MFAKIKMWARNLKKKIFILYFASKDERVPWFVKLFTLCVVAYAFSPIDFIPDFIPVLGYLDDVILLPLGIMLALKMVPKEVLSDCEHKAEVMMNSDKPKNWIAGSIILLVWSFILIWATWQIYGFFS</sequence>
<evidence type="ECO:0000259" key="6">
    <source>
        <dbReference type="Pfam" id="PF06803"/>
    </source>
</evidence>
<reference evidence="7 8" key="1">
    <citation type="submission" date="2018-08" db="EMBL/GenBank/DDBJ databases">
        <title>Lysinibacillus sp. YLB-03 draft genome sequence.</title>
        <authorList>
            <person name="Yu L."/>
        </authorList>
    </citation>
    <scope>NUCLEOTIDE SEQUENCE [LARGE SCALE GENOMIC DNA]</scope>
    <source>
        <strain evidence="7 8">YLB-03</strain>
    </source>
</reference>
<protein>
    <submittedName>
        <fullName evidence="7">DUF1232 domain-containing protein</fullName>
    </submittedName>
</protein>
<dbReference type="AlphaFoldDB" id="A0A396S9R7"/>
<dbReference type="GO" id="GO:0012505">
    <property type="term" value="C:endomembrane system"/>
    <property type="evidence" value="ECO:0007669"/>
    <property type="project" value="UniProtKB-SubCell"/>
</dbReference>
<gene>
    <name evidence="7" type="ORF">D1B33_08350</name>
</gene>
<dbReference type="Proteomes" id="UP000265692">
    <property type="component" value="Unassembled WGS sequence"/>
</dbReference>
<dbReference type="RefSeq" id="WP_118875918.1">
    <property type="nucleotide sequence ID" value="NZ_QWEI01000003.1"/>
</dbReference>
<evidence type="ECO:0000256" key="3">
    <source>
        <dbReference type="ARBA" id="ARBA00022989"/>
    </source>
</evidence>
<evidence type="ECO:0000256" key="4">
    <source>
        <dbReference type="ARBA" id="ARBA00023136"/>
    </source>
</evidence>
<dbReference type="OrthoDB" id="9800202at2"/>
<dbReference type="EMBL" id="QWEI01000003">
    <property type="protein sequence ID" value="RHW37531.1"/>
    <property type="molecule type" value="Genomic_DNA"/>
</dbReference>
<evidence type="ECO:0000256" key="2">
    <source>
        <dbReference type="ARBA" id="ARBA00022692"/>
    </source>
</evidence>
<dbReference type="InterPro" id="IPR010652">
    <property type="entry name" value="DUF1232"/>
</dbReference>
<proteinExistence type="predicted"/>
<keyword evidence="2 5" id="KW-0812">Transmembrane</keyword>
<feature type="domain" description="DUF1232" evidence="6">
    <location>
        <begin position="33"/>
        <end position="68"/>
    </location>
</feature>
<accession>A0A396S9R7</accession>
<evidence type="ECO:0000256" key="1">
    <source>
        <dbReference type="ARBA" id="ARBA00004127"/>
    </source>
</evidence>
<organism evidence="7 8">
    <name type="scientific">Ureibacillus yapensis</name>
    <dbReference type="NCBI Taxonomy" id="2304605"/>
    <lineage>
        <taxon>Bacteria</taxon>
        <taxon>Bacillati</taxon>
        <taxon>Bacillota</taxon>
        <taxon>Bacilli</taxon>
        <taxon>Bacillales</taxon>
        <taxon>Caryophanaceae</taxon>
        <taxon>Ureibacillus</taxon>
    </lineage>
</organism>
<keyword evidence="8" id="KW-1185">Reference proteome</keyword>
<comment type="caution">
    <text evidence="7">The sequence shown here is derived from an EMBL/GenBank/DDBJ whole genome shotgun (WGS) entry which is preliminary data.</text>
</comment>
<name>A0A396S9R7_9BACL</name>
<evidence type="ECO:0000256" key="5">
    <source>
        <dbReference type="SAM" id="Phobius"/>
    </source>
</evidence>